<evidence type="ECO:0000313" key="2">
    <source>
        <dbReference type="EMBL" id="JAS10764.1"/>
    </source>
</evidence>
<gene>
    <name evidence="2" type="ORF">g.2385</name>
</gene>
<feature type="chain" id="PRO_5008580274" evidence="1">
    <location>
        <begin position="20"/>
        <end position="201"/>
    </location>
</feature>
<dbReference type="PROSITE" id="PS51257">
    <property type="entry name" value="PROKAR_LIPOPROTEIN"/>
    <property type="match status" value="1"/>
</dbReference>
<feature type="signal peptide" evidence="1">
    <location>
        <begin position="1"/>
        <end position="19"/>
    </location>
</feature>
<sequence length="201" mass="22729">MKELLFVTAGATLLIGCLASYGVNKYWNTTNIEMAENNNHRNENIPVETSRSENVDVENENNETQSTLRIEDESDADLKNLFFEKNKDIWKWLNHPEYINENSFYPESGTFPEEDGHSLSDSFSDISLDSAEELFRRRPVLPASQNLFPVHSSILRSTEMRTLCTSNISVPLPSDYTPYSASSTSLQVLCSNSSRSAMSIE</sequence>
<protein>
    <submittedName>
        <fullName evidence="2">Uncharacterized protein</fullName>
    </submittedName>
</protein>
<organism evidence="2">
    <name type="scientific">Clastoptera arizonana</name>
    <name type="common">Arizona spittle bug</name>
    <dbReference type="NCBI Taxonomy" id="38151"/>
    <lineage>
        <taxon>Eukaryota</taxon>
        <taxon>Metazoa</taxon>
        <taxon>Ecdysozoa</taxon>
        <taxon>Arthropoda</taxon>
        <taxon>Hexapoda</taxon>
        <taxon>Insecta</taxon>
        <taxon>Pterygota</taxon>
        <taxon>Neoptera</taxon>
        <taxon>Paraneoptera</taxon>
        <taxon>Hemiptera</taxon>
        <taxon>Auchenorrhyncha</taxon>
        <taxon>Cercopoidea</taxon>
        <taxon>Clastopteridae</taxon>
        <taxon>Clastoptera</taxon>
    </lineage>
</organism>
<reference evidence="2" key="1">
    <citation type="submission" date="2015-12" db="EMBL/GenBank/DDBJ databases">
        <title>De novo transcriptome assembly of four potential Pierce s Disease insect vectors from Arizona vineyards.</title>
        <authorList>
            <person name="Tassone E.E."/>
        </authorList>
    </citation>
    <scope>NUCLEOTIDE SEQUENCE</scope>
</reference>
<dbReference type="AlphaFoldDB" id="A0A1B6CBD3"/>
<proteinExistence type="predicted"/>
<evidence type="ECO:0000256" key="1">
    <source>
        <dbReference type="SAM" id="SignalP"/>
    </source>
</evidence>
<dbReference type="EMBL" id="GEDC01026534">
    <property type="protein sequence ID" value="JAS10764.1"/>
    <property type="molecule type" value="Transcribed_RNA"/>
</dbReference>
<accession>A0A1B6CBD3</accession>
<name>A0A1B6CBD3_9HEMI</name>
<keyword evidence="1" id="KW-0732">Signal</keyword>